<keyword evidence="2" id="KW-0732">Signal</keyword>
<organism evidence="7">
    <name type="scientific">Zea mays</name>
    <name type="common">Maize</name>
    <dbReference type="NCBI Taxonomy" id="4577"/>
    <lineage>
        <taxon>Eukaryota</taxon>
        <taxon>Viridiplantae</taxon>
        <taxon>Streptophyta</taxon>
        <taxon>Embryophyta</taxon>
        <taxon>Tracheophyta</taxon>
        <taxon>Spermatophyta</taxon>
        <taxon>Magnoliopsida</taxon>
        <taxon>Liliopsida</taxon>
        <taxon>Poales</taxon>
        <taxon>Poaceae</taxon>
        <taxon>PACMAD clade</taxon>
        <taxon>Panicoideae</taxon>
        <taxon>Andropogonodae</taxon>
        <taxon>Andropogoneae</taxon>
        <taxon>Tripsacinae</taxon>
        <taxon>Zea</taxon>
    </lineage>
</organism>
<evidence type="ECO:0000256" key="4">
    <source>
        <dbReference type="ARBA" id="ARBA00023157"/>
    </source>
</evidence>
<dbReference type="InterPro" id="IPR033132">
    <property type="entry name" value="GH_1_N_CS"/>
</dbReference>
<dbReference type="GO" id="GO:0033907">
    <property type="term" value="F:beta-D-fucosidase activity"/>
    <property type="evidence" value="ECO:0007669"/>
    <property type="project" value="UniProtKB-ARBA"/>
</dbReference>
<dbReference type="AlphaFoldDB" id="A0A1D6JST6"/>
<evidence type="ECO:0000256" key="3">
    <source>
        <dbReference type="ARBA" id="ARBA00022801"/>
    </source>
</evidence>
<dbReference type="PROSITE" id="PS00653">
    <property type="entry name" value="GLYCOSYL_HYDROL_F1_2"/>
    <property type="match status" value="1"/>
</dbReference>
<dbReference type="PANTHER" id="PTHR10353:SF313">
    <property type="entry name" value="BETA-GLUCOSIDASE 6"/>
    <property type="match status" value="1"/>
</dbReference>
<dbReference type="SUPFAM" id="SSF51445">
    <property type="entry name" value="(Trans)glycosidases"/>
    <property type="match status" value="1"/>
</dbReference>
<dbReference type="EMBL" id="CM007647">
    <property type="protein sequence ID" value="ONL94969.1"/>
    <property type="molecule type" value="Genomic_DNA"/>
</dbReference>
<dbReference type="Pfam" id="PF00232">
    <property type="entry name" value="Glyco_hydro_1"/>
    <property type="match status" value="2"/>
</dbReference>
<reference evidence="7" key="1">
    <citation type="submission" date="2015-12" db="EMBL/GenBank/DDBJ databases">
        <title>Update maize B73 reference genome by single molecule sequencing technologies.</title>
        <authorList>
            <consortium name="Maize Genome Sequencing Project"/>
            <person name="Ware D."/>
        </authorList>
    </citation>
    <scope>NUCLEOTIDE SEQUENCE [LARGE SCALE GENOMIC DNA]</scope>
    <source>
        <tissue evidence="7">Seedling</tissue>
    </source>
</reference>
<evidence type="ECO:0000313" key="7">
    <source>
        <dbReference type="EMBL" id="ONL94969.1"/>
    </source>
</evidence>
<comment type="similarity">
    <text evidence="1 6">Belongs to the glycosyl hydrolase 1 family.</text>
</comment>
<evidence type="ECO:0000256" key="1">
    <source>
        <dbReference type="ARBA" id="ARBA00010838"/>
    </source>
</evidence>
<evidence type="ECO:0000256" key="5">
    <source>
        <dbReference type="ARBA" id="ARBA00023180"/>
    </source>
</evidence>
<dbReference type="PANTHER" id="PTHR10353">
    <property type="entry name" value="GLYCOSYL HYDROLASE"/>
    <property type="match status" value="1"/>
</dbReference>
<evidence type="ECO:0000256" key="2">
    <source>
        <dbReference type="ARBA" id="ARBA00022729"/>
    </source>
</evidence>
<dbReference type="GO" id="GO:0008422">
    <property type="term" value="F:beta-glucosidase activity"/>
    <property type="evidence" value="ECO:0007669"/>
    <property type="project" value="UniProtKB-ARBA"/>
</dbReference>
<dbReference type="GO" id="GO:0004565">
    <property type="term" value="F:beta-galactosidase activity"/>
    <property type="evidence" value="ECO:0007669"/>
    <property type="project" value="UniProtKB-ARBA"/>
</dbReference>
<accession>A0A1D6JST6</accession>
<keyword evidence="4" id="KW-1015">Disulfide bond</keyword>
<evidence type="ECO:0000256" key="6">
    <source>
        <dbReference type="RuleBase" id="RU003690"/>
    </source>
</evidence>
<dbReference type="GO" id="GO:0005975">
    <property type="term" value="P:carbohydrate metabolic process"/>
    <property type="evidence" value="ECO:0007669"/>
    <property type="project" value="InterPro"/>
</dbReference>
<protein>
    <submittedName>
        <fullName evidence="7">Beta-glucosidase 40</fullName>
    </submittedName>
</protein>
<dbReference type="InterPro" id="IPR017853">
    <property type="entry name" value="GH"/>
</dbReference>
<keyword evidence="5" id="KW-0325">Glycoprotein</keyword>
<proteinExistence type="inferred from homology"/>
<sequence length="490" mass="54952">MGRRIMKSGRRTTMQPRPALLLLVLVLGVSLRGCIAQGGGGGGGLTRGSFPKGFVFGTAAAAYQYEGAVKTDGRGQTIWDTFAHTFGKISDFSNADVAVDQYHRFEEDVQLMADMGMDAYRFSIAWSRILPNGTGQVNQAGIDHYNKVINALLSKGIQPYVTLYHWDLPQALEDRYNGWLDRQIVNDFAAYAETCFKAFGDRVKHWITLNEPHTVAVQGYDAGLHAPGRCSVLLHLYCRTGNSGTEPYIVAHNFILAHATVSDMYRRKYKAAQNGELGIAFDVIWYEPMTNSTIDIEATKRAQEFQLGWFADPFFFGDYPATMRARVGERLPKFTADEAALVKGALDFMGINHYTTFYTRHNDTNIIGRLLNDTLADTGTISLPFDKNGKPIGDRVRMDDGNSPFTSLQNALKDSKRIKYHNGYLNNVAASIKEDGCDVRGYFAWSLLDNWEWAAGYTSRFGLYFVDYKDNLKRHPKNSVQWFKTLLSSS</sequence>
<dbReference type="InterPro" id="IPR001360">
    <property type="entry name" value="Glyco_hydro_1"/>
</dbReference>
<keyword evidence="3" id="KW-0378">Hydrolase</keyword>
<gene>
    <name evidence="7" type="ORF">ZEAMMB73_Zm00001d028199</name>
</gene>
<dbReference type="ExpressionAtlas" id="A0A1D6JST6">
    <property type="expression patterns" value="baseline and differential"/>
</dbReference>
<dbReference type="Gene3D" id="3.20.20.80">
    <property type="entry name" value="Glycosidases"/>
    <property type="match status" value="1"/>
</dbReference>
<dbReference type="PRINTS" id="PR00131">
    <property type="entry name" value="GLHYDRLASE1"/>
</dbReference>
<name>A0A1D6JST6_MAIZE</name>
<dbReference type="FunFam" id="3.20.20.80:FF:000020">
    <property type="entry name" value="Beta-glucosidase 12"/>
    <property type="match status" value="1"/>
</dbReference>